<dbReference type="SMART" id="SM00052">
    <property type="entry name" value="EAL"/>
    <property type="match status" value="1"/>
</dbReference>
<dbReference type="SUPFAM" id="SSF55073">
    <property type="entry name" value="Nucleotide cyclase"/>
    <property type="match status" value="1"/>
</dbReference>
<dbReference type="RefSeq" id="WP_073322360.1">
    <property type="nucleotide sequence ID" value="NZ_FQWD01000003.1"/>
</dbReference>
<dbReference type="SUPFAM" id="SSF55785">
    <property type="entry name" value="PYP-like sensor domain (PAS domain)"/>
    <property type="match status" value="1"/>
</dbReference>
<dbReference type="Pfam" id="PF00563">
    <property type="entry name" value="EAL"/>
    <property type="match status" value="1"/>
</dbReference>
<proteinExistence type="predicted"/>
<gene>
    <name evidence="3" type="ORF">SAMN05216361_2245</name>
</gene>
<dbReference type="Pfam" id="PF00990">
    <property type="entry name" value="GGDEF"/>
    <property type="match status" value="1"/>
</dbReference>
<evidence type="ECO:0000313" key="4">
    <source>
        <dbReference type="Proteomes" id="UP000184520"/>
    </source>
</evidence>
<dbReference type="InterPro" id="IPR035965">
    <property type="entry name" value="PAS-like_dom_sf"/>
</dbReference>
<dbReference type="CDD" id="cd01949">
    <property type="entry name" value="GGDEF"/>
    <property type="match status" value="1"/>
</dbReference>
<reference evidence="4" key="1">
    <citation type="submission" date="2016-11" db="EMBL/GenBank/DDBJ databases">
        <authorList>
            <person name="Varghese N."/>
            <person name="Submissions S."/>
        </authorList>
    </citation>
    <scope>NUCLEOTIDE SEQUENCE [LARGE SCALE GENOMIC DNA]</scope>
    <source>
        <strain evidence="4">CGMCC 1.8995</strain>
    </source>
</reference>
<dbReference type="Gene3D" id="3.30.450.20">
    <property type="entry name" value="PAS domain"/>
    <property type="match status" value="1"/>
</dbReference>
<dbReference type="STRING" id="634436.SAMN05216361_2245"/>
<name>A0A1M5JTG6_9ALTE</name>
<evidence type="ECO:0000259" key="1">
    <source>
        <dbReference type="PROSITE" id="PS50883"/>
    </source>
</evidence>
<dbReference type="InterPro" id="IPR052155">
    <property type="entry name" value="Biofilm_reg_signaling"/>
</dbReference>
<sequence>MDVSLLRKLGVIDCAVLQPDSGNRFRVQGDAPVWLTEIAEPYATNSVLITDEASPYLADFLIDAEAVWAGKNDNYLTAGMWEEQIKDEALHFDATATKTAEGSAYLIVQNVEKAFKKQQSVLQSAREVLLEHDEIVGEHEYIKQRLTHVLASNKQQLLDPAPIHQTIYHLETGVVVTRADGPLLFENESAKMLLCSAQKEDTTAQIHGMLTELNLNQQITDDLVKRKTSWQGELFWHNNASAPVWLQLTVHPVVDEANNHSHWIYVLSEISAFKQNEAALLPQTSTDSLTQLPNRHYFTVQLRRTIAQKTPFYLIYVDVKGFKHINNLHGYKAGDEILGAVAARLTKAVGELGFVARIASNEFALILNIKNKAVANDNALIFAEALQSTLRQPYDTSLVQGLTLDVCIGLVRYPEHAMSADELMRNCDLALYYAKYRLDNAICAFSDELKRHSEERYKLEESLRRAIENGELEVYLQPIIDLKANRVVKCEALARWQHADGEFISPEVFIPVAEQTGLIIPFGNWLIDEVCKILQRFKQQAVDVRVAINVSARQVSDQDTIDYIISSIESYQVNPKQLSVELTESVLVHSYESVSALLVKLRQLGVIVSIDDFGTGFSSLSYLKHLSIDELKVDKSFIQDVGINNNEDSAIVLAILGLAKSLNLQVIAEGVETADQHQFLIDNNCDCAQGFLYSKPMTVAAFSSWYKDYASQP</sequence>
<dbReference type="PANTHER" id="PTHR44757">
    <property type="entry name" value="DIGUANYLATE CYCLASE DGCP"/>
    <property type="match status" value="1"/>
</dbReference>
<dbReference type="OrthoDB" id="8553030at2"/>
<dbReference type="SMART" id="SM00267">
    <property type="entry name" value="GGDEF"/>
    <property type="match status" value="1"/>
</dbReference>
<dbReference type="PANTHER" id="PTHR44757:SF2">
    <property type="entry name" value="BIOFILM ARCHITECTURE MAINTENANCE PROTEIN MBAA"/>
    <property type="match status" value="1"/>
</dbReference>
<protein>
    <submittedName>
        <fullName evidence="3">Diguanylate cyclase (GGDEF) domain-containing protein</fullName>
    </submittedName>
</protein>
<keyword evidence="4" id="KW-1185">Reference proteome</keyword>
<evidence type="ECO:0000313" key="3">
    <source>
        <dbReference type="EMBL" id="SHG43705.1"/>
    </source>
</evidence>
<dbReference type="PROSITE" id="PS50887">
    <property type="entry name" value="GGDEF"/>
    <property type="match status" value="1"/>
</dbReference>
<dbReference type="InterPro" id="IPR029787">
    <property type="entry name" value="Nucleotide_cyclase"/>
</dbReference>
<accession>A0A1M5JTG6</accession>
<organism evidence="3 4">
    <name type="scientific">Marisediminitalea aggregata</name>
    <dbReference type="NCBI Taxonomy" id="634436"/>
    <lineage>
        <taxon>Bacteria</taxon>
        <taxon>Pseudomonadati</taxon>
        <taxon>Pseudomonadota</taxon>
        <taxon>Gammaproteobacteria</taxon>
        <taxon>Alteromonadales</taxon>
        <taxon>Alteromonadaceae</taxon>
        <taxon>Marisediminitalea</taxon>
    </lineage>
</organism>
<dbReference type="SUPFAM" id="SSF141868">
    <property type="entry name" value="EAL domain-like"/>
    <property type="match status" value="1"/>
</dbReference>
<dbReference type="InterPro" id="IPR035919">
    <property type="entry name" value="EAL_sf"/>
</dbReference>
<dbReference type="Proteomes" id="UP000184520">
    <property type="component" value="Unassembled WGS sequence"/>
</dbReference>
<dbReference type="InterPro" id="IPR043128">
    <property type="entry name" value="Rev_trsase/Diguanyl_cyclase"/>
</dbReference>
<dbReference type="NCBIfam" id="TIGR00254">
    <property type="entry name" value="GGDEF"/>
    <property type="match status" value="1"/>
</dbReference>
<dbReference type="EMBL" id="FQWD01000003">
    <property type="protein sequence ID" value="SHG43705.1"/>
    <property type="molecule type" value="Genomic_DNA"/>
</dbReference>
<dbReference type="Gene3D" id="3.20.20.450">
    <property type="entry name" value="EAL domain"/>
    <property type="match status" value="1"/>
</dbReference>
<dbReference type="InterPro" id="IPR001633">
    <property type="entry name" value="EAL_dom"/>
</dbReference>
<dbReference type="PROSITE" id="PS50883">
    <property type="entry name" value="EAL"/>
    <property type="match status" value="1"/>
</dbReference>
<dbReference type="InterPro" id="IPR000160">
    <property type="entry name" value="GGDEF_dom"/>
</dbReference>
<dbReference type="Gene3D" id="3.30.70.270">
    <property type="match status" value="1"/>
</dbReference>
<evidence type="ECO:0000259" key="2">
    <source>
        <dbReference type="PROSITE" id="PS50887"/>
    </source>
</evidence>
<feature type="domain" description="GGDEF" evidence="2">
    <location>
        <begin position="310"/>
        <end position="447"/>
    </location>
</feature>
<feature type="domain" description="EAL" evidence="1">
    <location>
        <begin position="456"/>
        <end position="710"/>
    </location>
</feature>
<dbReference type="AlphaFoldDB" id="A0A1M5JTG6"/>
<dbReference type="CDD" id="cd01948">
    <property type="entry name" value="EAL"/>
    <property type="match status" value="1"/>
</dbReference>